<dbReference type="Proteomes" id="UP000663889">
    <property type="component" value="Unassembled WGS sequence"/>
</dbReference>
<evidence type="ECO:0000313" key="3">
    <source>
        <dbReference type="EMBL" id="CAF1260559.1"/>
    </source>
</evidence>
<evidence type="ECO:0000313" key="2">
    <source>
        <dbReference type="EMBL" id="CAF1003966.1"/>
    </source>
</evidence>
<proteinExistence type="predicted"/>
<name>A0A814H0N7_9BILA</name>
<dbReference type="EMBL" id="CAJOBE010000111">
    <property type="protein sequence ID" value="CAF3571387.1"/>
    <property type="molecule type" value="Genomic_DNA"/>
</dbReference>
<evidence type="ECO:0000313" key="4">
    <source>
        <dbReference type="EMBL" id="CAF3571387.1"/>
    </source>
</evidence>
<dbReference type="Proteomes" id="UP000663874">
    <property type="component" value="Unassembled WGS sequence"/>
</dbReference>
<dbReference type="GO" id="GO:0006914">
    <property type="term" value="P:autophagy"/>
    <property type="evidence" value="ECO:0007669"/>
    <property type="project" value="InterPro"/>
</dbReference>
<dbReference type="PANTHER" id="PTHR14964:SF2">
    <property type="entry name" value="NUCLEAR RECEPTOR-BINDING FACTOR 2"/>
    <property type="match status" value="1"/>
</dbReference>
<accession>A0A814H0N7</accession>
<dbReference type="OrthoDB" id="9994564at2759"/>
<sequence>MDLENLSSLPNAHQQIRLADSQVSIQKWTVAIEYYLRAIEYFKATQNTLQDNSLISIIQAQIVQCEKMIHFCRLKDRSEQAIKAQRHSTITRAHSTSNAKPSTKINRIMSRHHTLELENVVLLGDHGGVDSFAALIFPNDNSENSKNLSSITAKKNKKDDSQKMEELQTSYEALKSHLKAAFDDIERLKNENNELCMQKEINSSQQQIEFGILSTSHENKDKDESENELEVTL</sequence>
<comment type="caution">
    <text evidence="2">The sequence shown here is derived from an EMBL/GenBank/DDBJ whole genome shotgun (WGS) entry which is preliminary data.</text>
</comment>
<feature type="region of interest" description="Disordered" evidence="1">
    <location>
        <begin position="207"/>
        <end position="233"/>
    </location>
</feature>
<feature type="region of interest" description="Disordered" evidence="1">
    <location>
        <begin position="145"/>
        <end position="165"/>
    </location>
</feature>
<dbReference type="EMBL" id="CAJNOU010001855">
    <property type="protein sequence ID" value="CAF1260559.1"/>
    <property type="molecule type" value="Genomic_DNA"/>
</dbReference>
<dbReference type="InterPro" id="IPR039679">
    <property type="entry name" value="NRBF2"/>
</dbReference>
<dbReference type="Proteomes" id="UP000663882">
    <property type="component" value="Unassembled WGS sequence"/>
</dbReference>
<feature type="compositionally biased region" description="Acidic residues" evidence="1">
    <location>
        <begin position="224"/>
        <end position="233"/>
    </location>
</feature>
<gene>
    <name evidence="4" type="ORF">FNK824_LOCUS1965</name>
    <name evidence="2" type="ORF">RFH988_LOCUS14324</name>
    <name evidence="3" type="ORF">SEV965_LOCUS24217</name>
</gene>
<dbReference type="AlphaFoldDB" id="A0A814H0N7"/>
<evidence type="ECO:0000256" key="1">
    <source>
        <dbReference type="SAM" id="MobiDB-lite"/>
    </source>
</evidence>
<dbReference type="PANTHER" id="PTHR14964">
    <property type="entry name" value="NUCLEAR RECEPTOR BINDING FACTOR 2"/>
    <property type="match status" value="1"/>
</dbReference>
<dbReference type="EMBL" id="CAJNOO010000660">
    <property type="protein sequence ID" value="CAF1003966.1"/>
    <property type="molecule type" value="Genomic_DNA"/>
</dbReference>
<protein>
    <submittedName>
        <fullName evidence="2">Uncharacterized protein</fullName>
    </submittedName>
</protein>
<dbReference type="Gene3D" id="1.20.58.80">
    <property type="entry name" value="Phosphotransferase system, lactose/cellobiose-type IIA subunit"/>
    <property type="match status" value="1"/>
</dbReference>
<feature type="compositionally biased region" description="Polar residues" evidence="1">
    <location>
        <begin position="207"/>
        <end position="216"/>
    </location>
</feature>
<evidence type="ECO:0000313" key="5">
    <source>
        <dbReference type="Proteomes" id="UP000663882"/>
    </source>
</evidence>
<organism evidence="2 5">
    <name type="scientific">Rotaria sordida</name>
    <dbReference type="NCBI Taxonomy" id="392033"/>
    <lineage>
        <taxon>Eukaryota</taxon>
        <taxon>Metazoa</taxon>
        <taxon>Spiralia</taxon>
        <taxon>Gnathifera</taxon>
        <taxon>Rotifera</taxon>
        <taxon>Eurotatoria</taxon>
        <taxon>Bdelloidea</taxon>
        <taxon>Philodinida</taxon>
        <taxon>Philodinidae</taxon>
        <taxon>Rotaria</taxon>
    </lineage>
</organism>
<reference evidence="2" key="1">
    <citation type="submission" date="2021-02" db="EMBL/GenBank/DDBJ databases">
        <authorList>
            <person name="Nowell W R."/>
        </authorList>
    </citation>
    <scope>NUCLEOTIDE SEQUENCE</scope>
</reference>